<gene>
    <name evidence="2" type="ORF">LIER_06406</name>
</gene>
<keyword evidence="3" id="KW-1185">Reference proteome</keyword>
<evidence type="ECO:0000313" key="3">
    <source>
        <dbReference type="Proteomes" id="UP001454036"/>
    </source>
</evidence>
<evidence type="ECO:0000313" key="2">
    <source>
        <dbReference type="EMBL" id="GAA0146459.1"/>
    </source>
</evidence>
<proteinExistence type="predicted"/>
<dbReference type="AlphaFoldDB" id="A0AAV3P497"/>
<reference evidence="2 3" key="1">
    <citation type="submission" date="2024-01" db="EMBL/GenBank/DDBJ databases">
        <title>The complete chloroplast genome sequence of Lithospermum erythrorhizon: insights into the phylogenetic relationship among Boraginaceae species and the maternal lineages of purple gromwells.</title>
        <authorList>
            <person name="Okada T."/>
            <person name="Watanabe K."/>
        </authorList>
    </citation>
    <scope>NUCLEOTIDE SEQUENCE [LARGE SCALE GENOMIC DNA]</scope>
</reference>
<feature type="coiled-coil region" evidence="1">
    <location>
        <begin position="159"/>
        <end position="186"/>
    </location>
</feature>
<protein>
    <submittedName>
        <fullName evidence="2">Uncharacterized protein</fullName>
    </submittedName>
</protein>
<dbReference type="Proteomes" id="UP001454036">
    <property type="component" value="Unassembled WGS sequence"/>
</dbReference>
<name>A0AAV3P497_LITER</name>
<dbReference type="EMBL" id="BAABME010000934">
    <property type="protein sequence ID" value="GAA0146459.1"/>
    <property type="molecule type" value="Genomic_DNA"/>
</dbReference>
<organism evidence="2 3">
    <name type="scientific">Lithospermum erythrorhizon</name>
    <name type="common">Purple gromwell</name>
    <name type="synonym">Lithospermum officinale var. erythrorhizon</name>
    <dbReference type="NCBI Taxonomy" id="34254"/>
    <lineage>
        <taxon>Eukaryota</taxon>
        <taxon>Viridiplantae</taxon>
        <taxon>Streptophyta</taxon>
        <taxon>Embryophyta</taxon>
        <taxon>Tracheophyta</taxon>
        <taxon>Spermatophyta</taxon>
        <taxon>Magnoliopsida</taxon>
        <taxon>eudicotyledons</taxon>
        <taxon>Gunneridae</taxon>
        <taxon>Pentapetalae</taxon>
        <taxon>asterids</taxon>
        <taxon>lamiids</taxon>
        <taxon>Boraginales</taxon>
        <taxon>Boraginaceae</taxon>
        <taxon>Boraginoideae</taxon>
        <taxon>Lithospermeae</taxon>
        <taxon>Lithospermum</taxon>
    </lineage>
</organism>
<comment type="caution">
    <text evidence="2">The sequence shown here is derived from an EMBL/GenBank/DDBJ whole genome shotgun (WGS) entry which is preliminary data.</text>
</comment>
<accession>A0AAV3P497</accession>
<sequence length="285" mass="31692">MKELTSSAVEAAVVKKGKYMLPLFFTCSSQAIVPHLGKSIIATKKGNGQRTSAHGERTSPECYTARYMKAPYSLPNGLPIPDCNTWSNHMSVFQVVYPLLSPDEGKKHPPCDPMDAFILYSLYLIKALNVQFASARREAMNSFSSEQKQIELESAQTGEVEYAKRCSALEAELEKLKNDQAFLAKDVEDSRSATLIEMKRDDVAEARVAEIKEKFKNWEAKVKQRVAQELVSFKDNEEIGPKSSLRACRWHSEVESSTEVTMVEGAEVEGEDVQAEAAAEDDVAV</sequence>
<evidence type="ECO:0000256" key="1">
    <source>
        <dbReference type="SAM" id="Coils"/>
    </source>
</evidence>
<keyword evidence="1" id="KW-0175">Coiled coil</keyword>